<evidence type="ECO:0000313" key="4">
    <source>
        <dbReference type="Proteomes" id="UP000077628"/>
    </source>
</evidence>
<sequence>MIEIRSFRDIARLFFIFYNEFRLAVVVTVSVAVLGAFLLPSRFESEARLLVKPGRETSILPIEFGDRQTLVAPSTQRDPVVDEEKMLTGRPIIRKVAEYYLTQMEGQAPQGFWKTLKHHMKEAAGWVLDKLRSGLVSVGLSEDQTPVDRLVGKLEKAFEVTHAAGSNVMEVGFTWDDPYIAQQVVSKWIEFYQEERARALGDKSLYEFYESESRKLARQIAEDKNTLATLLMSIDGISSKEKLEAISNRLNKLNAERSEAIAEQSGLQKGVTSANQLAMGLPKEVTTLRELSLNPVRQDLLIKLNQMQVDRVEALKVYKSDAPQINDLDAAIDSLKAQIDLENHSIQNMENRAPNELFTTLQRNSLQSSTRVHELAARIAAYDNELAELKGDYQRILTMEPEISRLERTLAEAEKSHALYLSSLEKARIDRELDKSRISNIAVIEEATFSPARVFPKSLTILLAAFPAGIAVGFLVIYLSYLLDQRIHDGSSIETAFGVPTWCSIPDQRAEDSQTAIFDAAIYRFYSLLPRDRLANEGLTIGIASARHGEGVSFIAHAFLQVLADRKIGARIAVNESDVAKPGEVVLIEASALSSNRAAFLMLRNANLILLVVQAGQSTVPVIENALSILRTAFQKVDGVIVNRRSYEVPASLLARFENLKRAI</sequence>
<dbReference type="InterPro" id="IPR027417">
    <property type="entry name" value="P-loop_NTPase"/>
</dbReference>
<keyword evidence="2" id="KW-1133">Transmembrane helix</keyword>
<protein>
    <submittedName>
        <fullName evidence="3">Lipopolysaccharide biosynthesis protein</fullName>
    </submittedName>
</protein>
<keyword evidence="2" id="KW-0472">Membrane</keyword>
<proteinExistence type="predicted"/>
<evidence type="ECO:0000313" key="3">
    <source>
        <dbReference type="EMBL" id="OAI21146.1"/>
    </source>
</evidence>
<dbReference type="OrthoDB" id="6032174at2"/>
<dbReference type="EMBL" id="LUUK01000110">
    <property type="protein sequence ID" value="OAI21146.1"/>
    <property type="molecule type" value="Genomic_DNA"/>
</dbReference>
<keyword evidence="4" id="KW-1185">Reference proteome</keyword>
<name>A0A177NSY6_9GAMM</name>
<comment type="caution">
    <text evidence="3">The sequence shown here is derived from an EMBL/GenBank/DDBJ whole genome shotgun (WGS) entry which is preliminary data.</text>
</comment>
<dbReference type="Proteomes" id="UP000077628">
    <property type="component" value="Unassembled WGS sequence"/>
</dbReference>
<organism evidence="3 4">
    <name type="scientific">Methylomonas koyamae</name>
    <dbReference type="NCBI Taxonomy" id="702114"/>
    <lineage>
        <taxon>Bacteria</taxon>
        <taxon>Pseudomonadati</taxon>
        <taxon>Pseudomonadota</taxon>
        <taxon>Gammaproteobacteria</taxon>
        <taxon>Methylococcales</taxon>
        <taxon>Methylococcaceae</taxon>
        <taxon>Methylomonas</taxon>
    </lineage>
</organism>
<dbReference type="PANTHER" id="PTHR32309:SF13">
    <property type="entry name" value="FERRIC ENTEROBACTIN TRANSPORT PROTEIN FEPE"/>
    <property type="match status" value="1"/>
</dbReference>
<dbReference type="RefSeq" id="WP_064027088.1">
    <property type="nucleotide sequence ID" value="NZ_LUUK01000110.1"/>
</dbReference>
<reference evidence="4" key="1">
    <citation type="submission" date="2016-03" db="EMBL/GenBank/DDBJ databases">
        <authorList>
            <person name="Heylen K."/>
            <person name="De Vos P."/>
            <person name="Vekeman B."/>
        </authorList>
    </citation>
    <scope>NUCLEOTIDE SEQUENCE [LARGE SCALE GENOMIC DNA]</scope>
    <source>
        <strain evidence="4">R-45383</strain>
    </source>
</reference>
<evidence type="ECO:0000256" key="1">
    <source>
        <dbReference type="SAM" id="Coils"/>
    </source>
</evidence>
<dbReference type="Gene3D" id="3.40.50.300">
    <property type="entry name" value="P-loop containing nucleotide triphosphate hydrolases"/>
    <property type="match status" value="1"/>
</dbReference>
<dbReference type="InterPro" id="IPR050445">
    <property type="entry name" value="Bact_polysacc_biosynth/exp"/>
</dbReference>
<evidence type="ECO:0000256" key="2">
    <source>
        <dbReference type="SAM" id="Phobius"/>
    </source>
</evidence>
<dbReference type="PANTHER" id="PTHR32309">
    <property type="entry name" value="TYROSINE-PROTEIN KINASE"/>
    <property type="match status" value="1"/>
</dbReference>
<feature type="transmembrane region" description="Helical" evidence="2">
    <location>
        <begin position="459"/>
        <end position="483"/>
    </location>
</feature>
<keyword evidence="2" id="KW-0812">Transmembrane</keyword>
<gene>
    <name evidence="3" type="ORF">A1355_23580</name>
</gene>
<feature type="transmembrane region" description="Helical" evidence="2">
    <location>
        <begin position="21"/>
        <end position="39"/>
    </location>
</feature>
<dbReference type="AlphaFoldDB" id="A0A177NSY6"/>
<dbReference type="GO" id="GO:0004713">
    <property type="term" value="F:protein tyrosine kinase activity"/>
    <property type="evidence" value="ECO:0007669"/>
    <property type="project" value="TreeGrafter"/>
</dbReference>
<dbReference type="GO" id="GO:0005886">
    <property type="term" value="C:plasma membrane"/>
    <property type="evidence" value="ECO:0007669"/>
    <property type="project" value="TreeGrafter"/>
</dbReference>
<feature type="coiled-coil region" evidence="1">
    <location>
        <begin position="332"/>
        <end position="392"/>
    </location>
</feature>
<keyword evidence="1" id="KW-0175">Coiled coil</keyword>
<accession>A0A177NSY6</accession>
<dbReference type="STRING" id="702114.A1355_23580"/>